<dbReference type="GO" id="GO:0006310">
    <property type="term" value="P:DNA recombination"/>
    <property type="evidence" value="ECO:0007669"/>
    <property type="project" value="UniProtKB-KW"/>
</dbReference>
<evidence type="ECO:0000259" key="5">
    <source>
        <dbReference type="PROSITE" id="PS51898"/>
    </source>
</evidence>
<keyword evidence="4" id="KW-0233">DNA recombination</keyword>
<reference evidence="6 7" key="1">
    <citation type="submission" date="2019-03" db="EMBL/GenBank/DDBJ databases">
        <title>Freshwater and sediment microbial communities from various areas in North America, analyzing microbe dynamics in response to fracking.</title>
        <authorList>
            <person name="Lamendella R."/>
        </authorList>
    </citation>
    <scope>NUCLEOTIDE SEQUENCE [LARGE SCALE GENOMIC DNA]</scope>
    <source>
        <strain evidence="6 7">6_TX</strain>
    </source>
</reference>
<dbReference type="InterPro" id="IPR002104">
    <property type="entry name" value="Integrase_catalytic"/>
</dbReference>
<dbReference type="Gene3D" id="1.10.443.10">
    <property type="entry name" value="Intergrase catalytic core"/>
    <property type="match status" value="1"/>
</dbReference>
<gene>
    <name evidence="6" type="ORF">DFO67_10472</name>
</gene>
<protein>
    <submittedName>
        <fullName evidence="6">Site-specific recombinase XerD</fullName>
    </submittedName>
</protein>
<dbReference type="PANTHER" id="PTHR30349">
    <property type="entry name" value="PHAGE INTEGRASE-RELATED"/>
    <property type="match status" value="1"/>
</dbReference>
<dbReference type="InterPro" id="IPR011010">
    <property type="entry name" value="DNA_brk_join_enz"/>
</dbReference>
<evidence type="ECO:0000313" key="7">
    <source>
        <dbReference type="Proteomes" id="UP000294489"/>
    </source>
</evidence>
<accession>A0A4R8FW65</accession>
<dbReference type="PROSITE" id="PS51898">
    <property type="entry name" value="TYR_RECOMBINASE"/>
    <property type="match status" value="1"/>
</dbReference>
<feature type="domain" description="Tyr recombinase" evidence="5">
    <location>
        <begin position="107"/>
        <end position="265"/>
    </location>
</feature>
<dbReference type="Gene3D" id="1.10.150.130">
    <property type="match status" value="1"/>
</dbReference>
<dbReference type="InterPro" id="IPR013762">
    <property type="entry name" value="Integrase-like_cat_sf"/>
</dbReference>
<dbReference type="AlphaFoldDB" id="A0A4R8FW65"/>
<dbReference type="Proteomes" id="UP000294489">
    <property type="component" value="Unassembled WGS sequence"/>
</dbReference>
<sequence length="289" mass="32575">MGRREKHSFMEGLARWLEEYDTTSQANSIRQVAAWFAEHAPETLLGQPTLDAARRMQKDLRKAGKSQSTINNRTQVVKRVLSLAFKEWDWLDAPMDGKLRKPTPKNERHVYLTADQVKALILAVPDDYPEERRVITLAALTGLRRGELFSLDPSNIQSGRIVLRPGQTKSGKARIVPLPTDGGYLVENLPFQTDGHQLRKAFEVARKAIGRDDLRFHDLRHTYASMLAEAGEVMTTVQALLGHSSLVVTSRYAHMFDSRLDQVANKLPRICDQTATKGRASEGLNQIKH</sequence>
<dbReference type="PANTHER" id="PTHR30349:SF64">
    <property type="entry name" value="PROPHAGE INTEGRASE INTD-RELATED"/>
    <property type="match status" value="1"/>
</dbReference>
<dbReference type="GO" id="GO:0015074">
    <property type="term" value="P:DNA integration"/>
    <property type="evidence" value="ECO:0007669"/>
    <property type="project" value="UniProtKB-KW"/>
</dbReference>
<dbReference type="CDD" id="cd00796">
    <property type="entry name" value="INT_Rci_Hp1_C"/>
    <property type="match status" value="1"/>
</dbReference>
<dbReference type="Pfam" id="PF00589">
    <property type="entry name" value="Phage_integrase"/>
    <property type="match status" value="2"/>
</dbReference>
<comment type="similarity">
    <text evidence="1">Belongs to the 'phage' integrase family.</text>
</comment>
<evidence type="ECO:0000256" key="3">
    <source>
        <dbReference type="ARBA" id="ARBA00023125"/>
    </source>
</evidence>
<evidence type="ECO:0000256" key="4">
    <source>
        <dbReference type="ARBA" id="ARBA00023172"/>
    </source>
</evidence>
<dbReference type="GO" id="GO:0003677">
    <property type="term" value="F:DNA binding"/>
    <property type="evidence" value="ECO:0007669"/>
    <property type="project" value="UniProtKB-KW"/>
</dbReference>
<organism evidence="6 7">
    <name type="scientific">Modicisalibacter xianhensis</name>
    <dbReference type="NCBI Taxonomy" id="442341"/>
    <lineage>
        <taxon>Bacteria</taxon>
        <taxon>Pseudomonadati</taxon>
        <taxon>Pseudomonadota</taxon>
        <taxon>Gammaproteobacteria</taxon>
        <taxon>Oceanospirillales</taxon>
        <taxon>Halomonadaceae</taxon>
        <taxon>Modicisalibacter</taxon>
    </lineage>
</organism>
<evidence type="ECO:0000256" key="1">
    <source>
        <dbReference type="ARBA" id="ARBA00008857"/>
    </source>
</evidence>
<keyword evidence="3" id="KW-0238">DNA-binding</keyword>
<dbReference type="EMBL" id="SOEC01000004">
    <property type="protein sequence ID" value="TDX30817.1"/>
    <property type="molecule type" value="Genomic_DNA"/>
</dbReference>
<dbReference type="SUPFAM" id="SSF56349">
    <property type="entry name" value="DNA breaking-rejoining enzymes"/>
    <property type="match status" value="1"/>
</dbReference>
<proteinExistence type="inferred from homology"/>
<keyword evidence="2" id="KW-0229">DNA integration</keyword>
<evidence type="ECO:0000256" key="2">
    <source>
        <dbReference type="ARBA" id="ARBA00022908"/>
    </source>
</evidence>
<dbReference type="InterPro" id="IPR010998">
    <property type="entry name" value="Integrase_recombinase_N"/>
</dbReference>
<evidence type="ECO:0000313" key="6">
    <source>
        <dbReference type="EMBL" id="TDX30817.1"/>
    </source>
</evidence>
<dbReference type="InterPro" id="IPR050090">
    <property type="entry name" value="Tyrosine_recombinase_XerCD"/>
</dbReference>
<comment type="caution">
    <text evidence="6">The sequence shown here is derived from an EMBL/GenBank/DDBJ whole genome shotgun (WGS) entry which is preliminary data.</text>
</comment>
<name>A0A4R8FW65_9GAMM</name>